<reference evidence="2 3" key="1">
    <citation type="journal article" date="2024" name="BMC Biol.">
        <title>Comparative genomics of Ascetosporea gives new insight into the evolutionary basis for animal parasitism in Rhizaria.</title>
        <authorList>
            <person name="Hiltunen Thoren M."/>
            <person name="Onut-Brannstrom I."/>
            <person name="Alfjorden A."/>
            <person name="Peckova H."/>
            <person name="Swords F."/>
            <person name="Hooper C."/>
            <person name="Holzer A.S."/>
            <person name="Bass D."/>
            <person name="Burki F."/>
        </authorList>
    </citation>
    <scope>NUCLEOTIDE SEQUENCE [LARGE SCALE GENOMIC DNA]</scope>
    <source>
        <strain evidence="2">20-A016</strain>
    </source>
</reference>
<sequence length="222" mass="26906">MIFESEDEDHSKILRKFKLENWEEPYKNPHCQLCKMAREMPCGDFFLSILEGDYDLQHNFNGTDKEFEKVRDFILMSEMEKYSECHRRPETQLEWYKYNKKRFEELGKDVQKTEKNLEKLKKLLFVVNENKNEYIGDGKRKSPKLKFDEEKKIAIEVLEALKSKFDESEFVDDKNELELNDENLAKLDKYIDDETKEIEYNKNEIIELKRSIEEYENLQNIK</sequence>
<dbReference type="Proteomes" id="UP001439008">
    <property type="component" value="Unassembled WGS sequence"/>
</dbReference>
<evidence type="ECO:0000313" key="3">
    <source>
        <dbReference type="Proteomes" id="UP001439008"/>
    </source>
</evidence>
<keyword evidence="1" id="KW-0175">Coiled coil</keyword>
<accession>A0ABV2AS50</accession>
<organism evidence="2 3">
    <name type="scientific">Bonamia ostreae</name>
    <dbReference type="NCBI Taxonomy" id="126728"/>
    <lineage>
        <taxon>Eukaryota</taxon>
        <taxon>Sar</taxon>
        <taxon>Rhizaria</taxon>
        <taxon>Endomyxa</taxon>
        <taxon>Ascetosporea</taxon>
        <taxon>Haplosporida</taxon>
        <taxon>Bonamia</taxon>
    </lineage>
</organism>
<keyword evidence="3" id="KW-1185">Reference proteome</keyword>
<feature type="coiled-coil region" evidence="1">
    <location>
        <begin position="103"/>
        <end position="130"/>
    </location>
</feature>
<evidence type="ECO:0000313" key="2">
    <source>
        <dbReference type="EMBL" id="MES1922503.1"/>
    </source>
</evidence>
<gene>
    <name evidence="2" type="ORF">MHBO_004020</name>
</gene>
<proteinExistence type="predicted"/>
<comment type="caution">
    <text evidence="2">The sequence shown here is derived from an EMBL/GenBank/DDBJ whole genome shotgun (WGS) entry which is preliminary data.</text>
</comment>
<name>A0ABV2AS50_9EUKA</name>
<evidence type="ECO:0000256" key="1">
    <source>
        <dbReference type="SAM" id="Coils"/>
    </source>
</evidence>
<dbReference type="EMBL" id="JBDODL010002975">
    <property type="protein sequence ID" value="MES1922503.1"/>
    <property type="molecule type" value="Genomic_DNA"/>
</dbReference>
<protein>
    <submittedName>
        <fullName evidence="2">Uncharacterized protein</fullName>
    </submittedName>
</protein>